<comment type="caution">
    <text evidence="3">The sequence shown here is derived from an EMBL/GenBank/DDBJ whole genome shotgun (WGS) entry which is preliminary data.</text>
</comment>
<name>A0AAV2Q7Y0_MEGNR</name>
<reference evidence="3 4" key="1">
    <citation type="submission" date="2024-05" db="EMBL/GenBank/DDBJ databases">
        <authorList>
            <person name="Wallberg A."/>
        </authorList>
    </citation>
    <scope>NUCLEOTIDE SEQUENCE [LARGE SCALE GENOMIC DNA]</scope>
</reference>
<dbReference type="AlphaFoldDB" id="A0AAV2Q7Y0"/>
<evidence type="ECO:0000313" key="3">
    <source>
        <dbReference type="EMBL" id="CAL4069859.1"/>
    </source>
</evidence>
<proteinExistence type="predicted"/>
<dbReference type="SUPFAM" id="SSF52540">
    <property type="entry name" value="P-loop containing nucleoside triphosphate hydrolases"/>
    <property type="match status" value="1"/>
</dbReference>
<accession>A0AAV2Q7Y0</accession>
<evidence type="ECO:0000313" key="4">
    <source>
        <dbReference type="Proteomes" id="UP001497623"/>
    </source>
</evidence>
<sequence>MAPNSGEEFRQWRYWRAATVIGKVVMLTLLFAYTDGKILTTYKDEVIRYYALKPKKKSASRLYESDFTSQERLMLEDQYINPDKFDITLIDKLLRRLHPITGLAFHYEEVWTKDDPPGSNSNTEYLIFKIKFNRNTVCHEMPVMSETELESKLNELENLYIKLLDRVLREKGKPKDCIDKEIDKIKKEFSDLKNPIREPLTDKDIDLYKKEKKAFLKKLQAETVHISQQTLNEEYEDTCFTNPAAWLDLGEEFNMETDEVFTEIEVFEEDKNVHNKGIKVRTKIDYKEILKQETKNQKIPRVITITGAGGFGKSTTTKMFVCKWVKNKNCISGLDLVDILIFVQLKSLSNYEKSFKDLLDLRLKKVMTEIGLSIEKLVKIILSLNVLIILDGQDESSQNYLLWDILSLVSTPNKVRLLITTRPSASVDLQENILSSFTIPKLDLKFIGIAIQNQIPFITNYVKVMENNDLDRQQKIMQLVNRELPHLNSNMGEIMMSPLILSLLTILWVQGEILDSLTITEIFTKVNNILKRKLISRLRKKRIGIDLTKKIDTFEEYLQEIAYITFSHKEILFEEETVELLKKNILECGLGDVKDEILEHYLASTKYRKNLSVVVNYSYRHLRQQEYDASKYVIHVLSTKTGNISKIINQLKDDRYCNVRTHTIAIMADSYPHLLPQYGRAIIDHVEPGCMDVIDEYLHLILESKSNKTVINLVSDDMAHMRNFNDIRVWQVGTHSGVAALRDLIQIAQPELLNLFFESQSQPPALLASCLQAMQTYDMELKILLPHIPKGKACHPVNHNNCIFALAGPDVRPRLVMFAGCLGSAAIKQLPSTLETIFIHVTVAELPTLLERIKHLTQLEKIEIFMWCSDMENVTDLAQIQLPTNDGLTITVNLYGAEDADGHNIGILLQRFNTRLRRGGQDDLNLTLCDANITDVGVIQLLQTLRQEG</sequence>
<keyword evidence="1" id="KW-0812">Transmembrane</keyword>
<dbReference type="PROSITE" id="PS50837">
    <property type="entry name" value="NACHT"/>
    <property type="match status" value="1"/>
</dbReference>
<evidence type="ECO:0000259" key="2">
    <source>
        <dbReference type="PROSITE" id="PS50837"/>
    </source>
</evidence>
<dbReference type="PANTHER" id="PTHR46312">
    <property type="entry name" value="NACHT DOMAIN-CONTAINING PROTEIN"/>
    <property type="match status" value="1"/>
</dbReference>
<feature type="non-terminal residue" evidence="3">
    <location>
        <position position="949"/>
    </location>
</feature>
<keyword evidence="1" id="KW-1133">Transmembrane helix</keyword>
<protein>
    <recommendedName>
        <fullName evidence="2">NACHT domain-containing protein</fullName>
    </recommendedName>
</protein>
<gene>
    <name evidence="3" type="ORF">MNOR_LOCUS8089</name>
</gene>
<evidence type="ECO:0000256" key="1">
    <source>
        <dbReference type="SAM" id="Phobius"/>
    </source>
</evidence>
<keyword evidence="1" id="KW-0472">Membrane</keyword>
<dbReference type="Proteomes" id="UP001497623">
    <property type="component" value="Unassembled WGS sequence"/>
</dbReference>
<feature type="domain" description="NACHT" evidence="2">
    <location>
        <begin position="301"/>
        <end position="430"/>
    </location>
</feature>
<feature type="transmembrane region" description="Helical" evidence="1">
    <location>
        <begin position="14"/>
        <end position="33"/>
    </location>
</feature>
<dbReference type="InterPro" id="IPR027417">
    <property type="entry name" value="P-loop_NTPase"/>
</dbReference>
<dbReference type="Pfam" id="PF05729">
    <property type="entry name" value="NACHT"/>
    <property type="match status" value="1"/>
</dbReference>
<dbReference type="EMBL" id="CAXKWB010003685">
    <property type="protein sequence ID" value="CAL4069859.1"/>
    <property type="molecule type" value="Genomic_DNA"/>
</dbReference>
<organism evidence="3 4">
    <name type="scientific">Meganyctiphanes norvegica</name>
    <name type="common">Northern krill</name>
    <name type="synonym">Thysanopoda norvegica</name>
    <dbReference type="NCBI Taxonomy" id="48144"/>
    <lineage>
        <taxon>Eukaryota</taxon>
        <taxon>Metazoa</taxon>
        <taxon>Ecdysozoa</taxon>
        <taxon>Arthropoda</taxon>
        <taxon>Crustacea</taxon>
        <taxon>Multicrustacea</taxon>
        <taxon>Malacostraca</taxon>
        <taxon>Eumalacostraca</taxon>
        <taxon>Eucarida</taxon>
        <taxon>Euphausiacea</taxon>
        <taxon>Euphausiidae</taxon>
        <taxon>Meganyctiphanes</taxon>
    </lineage>
</organism>
<dbReference type="PANTHER" id="PTHR46312:SF2">
    <property type="entry name" value="NUCLEOTIDE-BINDING OLIGOMERIZATION DOMAIN-CONTAINING PROTEIN 2-LIKE"/>
    <property type="match status" value="1"/>
</dbReference>
<dbReference type="InterPro" id="IPR007111">
    <property type="entry name" value="NACHT_NTPase"/>
</dbReference>
<dbReference type="Gene3D" id="3.40.50.300">
    <property type="entry name" value="P-loop containing nucleotide triphosphate hydrolases"/>
    <property type="match status" value="1"/>
</dbReference>
<keyword evidence="4" id="KW-1185">Reference proteome</keyword>